<organism evidence="5 6">
    <name type="scientific">Sporolactobacillus nakayamae</name>
    <dbReference type="NCBI Taxonomy" id="269670"/>
    <lineage>
        <taxon>Bacteria</taxon>
        <taxon>Bacillati</taxon>
        <taxon>Bacillota</taxon>
        <taxon>Bacilli</taxon>
        <taxon>Bacillales</taxon>
        <taxon>Sporolactobacillaceae</taxon>
        <taxon>Sporolactobacillus</taxon>
    </lineage>
</organism>
<dbReference type="Gene3D" id="1.10.10.10">
    <property type="entry name" value="Winged helix-like DNA-binding domain superfamily/Winged helix DNA-binding domain"/>
    <property type="match status" value="1"/>
</dbReference>
<dbReference type="InterPro" id="IPR050679">
    <property type="entry name" value="Bact_HTH_transcr_reg"/>
</dbReference>
<dbReference type="PANTHER" id="PTHR44846">
    <property type="entry name" value="MANNOSYL-D-GLYCERATE TRANSPORT/METABOLISM SYSTEM REPRESSOR MNGR-RELATED"/>
    <property type="match status" value="1"/>
</dbReference>
<evidence type="ECO:0000259" key="4">
    <source>
        <dbReference type="PROSITE" id="PS50949"/>
    </source>
</evidence>
<keyword evidence="6" id="KW-1185">Reference proteome</keyword>
<dbReference type="STRING" id="269670.SAMN02982927_00302"/>
<gene>
    <name evidence="5" type="ORF">SAMN02982927_00302</name>
</gene>
<evidence type="ECO:0000313" key="5">
    <source>
        <dbReference type="EMBL" id="SFF98973.1"/>
    </source>
</evidence>
<feature type="domain" description="HTH gntR-type" evidence="4">
    <location>
        <begin position="8"/>
        <end position="76"/>
    </location>
</feature>
<reference evidence="6" key="1">
    <citation type="submission" date="2016-10" db="EMBL/GenBank/DDBJ databases">
        <authorList>
            <person name="Varghese N."/>
            <person name="Submissions S."/>
        </authorList>
    </citation>
    <scope>NUCLEOTIDE SEQUENCE [LARGE SCALE GENOMIC DNA]</scope>
    <source>
        <strain evidence="6">ATCC 700379</strain>
    </source>
</reference>
<dbReference type="Pfam" id="PF07702">
    <property type="entry name" value="UTRA"/>
    <property type="match status" value="1"/>
</dbReference>
<dbReference type="RefSeq" id="WP_093669347.1">
    <property type="nucleotide sequence ID" value="NZ_FOOY01000003.1"/>
</dbReference>
<dbReference type="InterPro" id="IPR036388">
    <property type="entry name" value="WH-like_DNA-bd_sf"/>
</dbReference>
<keyword evidence="2" id="KW-0238">DNA-binding</keyword>
<accession>A0A1I2N5S6</accession>
<dbReference type="SMART" id="SM00866">
    <property type="entry name" value="UTRA"/>
    <property type="match status" value="1"/>
</dbReference>
<dbReference type="Proteomes" id="UP000198752">
    <property type="component" value="Unassembled WGS sequence"/>
</dbReference>
<dbReference type="FunFam" id="1.10.10.10:FF:000079">
    <property type="entry name" value="GntR family transcriptional regulator"/>
    <property type="match status" value="1"/>
</dbReference>
<keyword evidence="3" id="KW-0804">Transcription</keyword>
<keyword evidence="1" id="KW-0805">Transcription regulation</keyword>
<dbReference type="InterPro" id="IPR000524">
    <property type="entry name" value="Tscrpt_reg_HTH_GntR"/>
</dbReference>
<evidence type="ECO:0000256" key="3">
    <source>
        <dbReference type="ARBA" id="ARBA00023163"/>
    </source>
</evidence>
<evidence type="ECO:0000256" key="1">
    <source>
        <dbReference type="ARBA" id="ARBA00023015"/>
    </source>
</evidence>
<evidence type="ECO:0000313" key="6">
    <source>
        <dbReference type="Proteomes" id="UP000198752"/>
    </source>
</evidence>
<dbReference type="PRINTS" id="PR00035">
    <property type="entry name" value="HTHGNTR"/>
</dbReference>
<proteinExistence type="predicted"/>
<dbReference type="GO" id="GO:0003677">
    <property type="term" value="F:DNA binding"/>
    <property type="evidence" value="ECO:0007669"/>
    <property type="project" value="UniProtKB-KW"/>
</dbReference>
<dbReference type="SUPFAM" id="SSF46785">
    <property type="entry name" value="Winged helix' DNA-binding domain"/>
    <property type="match status" value="1"/>
</dbReference>
<sequence>MIDRKSPVPMYYQIERYIEQLIESRNLKAGDQIPSEREFTDQFHVSRMTVRQAIMDLVNSGILIRIKGKGTFVSNQAKIEKSLFGLNGFSEDMIGRGMNPGSKMLSFKRIRPSVKIAEHLGVSEVDEVFEIKRTRLADGKPMAIETCYLPTKLVPNLTEELASPSLYRYIERECGLMIDHADQSIEAAIVTAEEAKILEVPKSSPILLIERRSYLENGQPIEQTKSLFRADRYKLMITLPRG</sequence>
<dbReference type="AlphaFoldDB" id="A0A1I2N5S6"/>
<dbReference type="SUPFAM" id="SSF64288">
    <property type="entry name" value="Chorismate lyase-like"/>
    <property type="match status" value="1"/>
</dbReference>
<dbReference type="GO" id="GO:0045892">
    <property type="term" value="P:negative regulation of DNA-templated transcription"/>
    <property type="evidence" value="ECO:0007669"/>
    <property type="project" value="TreeGrafter"/>
</dbReference>
<name>A0A1I2N5S6_9BACL</name>
<protein>
    <submittedName>
        <fullName evidence="5">Transcriptional regulator, GntR family</fullName>
    </submittedName>
</protein>
<dbReference type="CDD" id="cd07377">
    <property type="entry name" value="WHTH_GntR"/>
    <property type="match status" value="1"/>
</dbReference>
<dbReference type="PANTHER" id="PTHR44846:SF1">
    <property type="entry name" value="MANNOSYL-D-GLYCERATE TRANSPORT_METABOLISM SYSTEM REPRESSOR MNGR-RELATED"/>
    <property type="match status" value="1"/>
</dbReference>
<dbReference type="GO" id="GO:0003700">
    <property type="term" value="F:DNA-binding transcription factor activity"/>
    <property type="evidence" value="ECO:0007669"/>
    <property type="project" value="InterPro"/>
</dbReference>
<dbReference type="InterPro" id="IPR028978">
    <property type="entry name" value="Chorismate_lyase_/UTRA_dom_sf"/>
</dbReference>
<dbReference type="Gene3D" id="3.40.1410.10">
    <property type="entry name" value="Chorismate lyase-like"/>
    <property type="match status" value="1"/>
</dbReference>
<dbReference type="EMBL" id="FOOY01000003">
    <property type="protein sequence ID" value="SFF98973.1"/>
    <property type="molecule type" value="Genomic_DNA"/>
</dbReference>
<dbReference type="InterPro" id="IPR011663">
    <property type="entry name" value="UTRA"/>
</dbReference>
<evidence type="ECO:0000256" key="2">
    <source>
        <dbReference type="ARBA" id="ARBA00023125"/>
    </source>
</evidence>
<dbReference type="OrthoDB" id="9815017at2"/>
<dbReference type="SMART" id="SM00345">
    <property type="entry name" value="HTH_GNTR"/>
    <property type="match status" value="1"/>
</dbReference>
<dbReference type="PROSITE" id="PS50949">
    <property type="entry name" value="HTH_GNTR"/>
    <property type="match status" value="1"/>
</dbReference>
<dbReference type="Pfam" id="PF00392">
    <property type="entry name" value="GntR"/>
    <property type="match status" value="1"/>
</dbReference>
<dbReference type="InterPro" id="IPR036390">
    <property type="entry name" value="WH_DNA-bd_sf"/>
</dbReference>